<feature type="domain" description="C2H2-type" evidence="1">
    <location>
        <begin position="39"/>
        <end position="65"/>
    </location>
</feature>
<evidence type="ECO:0000313" key="2">
    <source>
        <dbReference type="EMBL" id="OCC15397.1"/>
    </source>
</evidence>
<keyword evidence="3" id="KW-1185">Reference proteome</keyword>
<evidence type="ECO:0000259" key="1">
    <source>
        <dbReference type="PROSITE" id="PS50157"/>
    </source>
</evidence>
<proteinExistence type="predicted"/>
<dbReference type="Gene3D" id="3.10.20.860">
    <property type="match status" value="1"/>
</dbReference>
<name>A0A1B9F628_9BACT</name>
<dbReference type="InterPro" id="IPR022453">
    <property type="entry name" value="Znf_MqsA-type"/>
</dbReference>
<dbReference type="Pfam" id="PF15731">
    <property type="entry name" value="MqsA_antitoxin"/>
    <property type="match status" value="1"/>
</dbReference>
<dbReference type="STRING" id="1156395.DBT_1144"/>
<evidence type="ECO:0000313" key="3">
    <source>
        <dbReference type="Proteomes" id="UP000093080"/>
    </source>
</evidence>
<dbReference type="EMBL" id="MAGO01000005">
    <property type="protein sequence ID" value="OCC15397.1"/>
    <property type="molecule type" value="Genomic_DNA"/>
</dbReference>
<comment type="caution">
    <text evidence="2">The sequence shown here is derived from an EMBL/GenBank/DDBJ whole genome shotgun (WGS) entry which is preliminary data.</text>
</comment>
<dbReference type="Proteomes" id="UP000093080">
    <property type="component" value="Unassembled WGS sequence"/>
</dbReference>
<dbReference type="InterPro" id="IPR032758">
    <property type="entry name" value="MqsA/HigA-2"/>
</dbReference>
<organism evidence="2 3">
    <name type="scientific">Dissulfuribacter thermophilus</name>
    <dbReference type="NCBI Taxonomy" id="1156395"/>
    <lineage>
        <taxon>Bacteria</taxon>
        <taxon>Pseudomonadati</taxon>
        <taxon>Thermodesulfobacteriota</taxon>
        <taxon>Dissulfuribacteria</taxon>
        <taxon>Dissulfuribacterales</taxon>
        <taxon>Dissulfuribacteraceae</taxon>
        <taxon>Dissulfuribacter</taxon>
    </lineage>
</organism>
<dbReference type="AlphaFoldDB" id="A0A1B9F628"/>
<sequence>MYKQGDTCPICGRGSLKATKNKEEFEYKGNVLSLELTCYSCKVCHESFFDNEEMKVHQKTVKDFHRKVDGLQVHILNIHAKGCC</sequence>
<dbReference type="NCBIfam" id="TIGR03831">
    <property type="entry name" value="YgiT_finger"/>
    <property type="match status" value="1"/>
</dbReference>
<accession>A0A1B9F628</accession>
<reference evidence="2 3" key="1">
    <citation type="submission" date="2016-06" db="EMBL/GenBank/DDBJ databases">
        <title>Respiratory ammonification of nitrate coupled to the oxidation of elemental sulfur in deep-sea autotrophic thermophilic bacteria.</title>
        <authorList>
            <person name="Slobodkina G.B."/>
            <person name="Mardanov A.V."/>
            <person name="Ravin N.V."/>
            <person name="Frolova A.A."/>
            <person name="Viryasiv M.B."/>
            <person name="Chernyh N.A."/>
            <person name="Bonch-Osmolovskaya E.A."/>
            <person name="Slobodkin A.I."/>
        </authorList>
    </citation>
    <scope>NUCLEOTIDE SEQUENCE [LARGE SCALE GENOMIC DNA]</scope>
    <source>
        <strain evidence="2 3">S69</strain>
    </source>
</reference>
<dbReference type="PROSITE" id="PS50157">
    <property type="entry name" value="ZINC_FINGER_C2H2_2"/>
    <property type="match status" value="1"/>
</dbReference>
<protein>
    <recommendedName>
        <fullName evidence="1">C2H2-type domain-containing protein</fullName>
    </recommendedName>
</protein>
<dbReference type="InterPro" id="IPR013087">
    <property type="entry name" value="Znf_C2H2_type"/>
</dbReference>
<gene>
    <name evidence="2" type="ORF">DBT_1144</name>
</gene>